<evidence type="ECO:0000313" key="8">
    <source>
        <dbReference type="Proteomes" id="UP000218811"/>
    </source>
</evidence>
<dbReference type="GO" id="GO:0006351">
    <property type="term" value="P:DNA-templated transcription"/>
    <property type="evidence" value="ECO:0007669"/>
    <property type="project" value="InterPro"/>
</dbReference>
<dbReference type="PANTHER" id="PTHR47338:SF29">
    <property type="entry name" value="ZN(2)-C6 FUNGAL-TYPE DOMAIN-CONTAINING PROTEIN"/>
    <property type="match status" value="1"/>
</dbReference>
<accession>A0A2H3J2J5</accession>
<feature type="domain" description="Zn(2)-C6 fungal-type" evidence="6">
    <location>
        <begin position="15"/>
        <end position="47"/>
    </location>
</feature>
<evidence type="ECO:0000259" key="6">
    <source>
        <dbReference type="PROSITE" id="PS50048"/>
    </source>
</evidence>
<evidence type="ECO:0000256" key="4">
    <source>
        <dbReference type="ARBA" id="ARBA00023163"/>
    </source>
</evidence>
<organism evidence="7 8">
    <name type="scientific">Wolfiporia cocos (strain MD-104)</name>
    <name type="common">Brown rot fungus</name>
    <dbReference type="NCBI Taxonomy" id="742152"/>
    <lineage>
        <taxon>Eukaryota</taxon>
        <taxon>Fungi</taxon>
        <taxon>Dikarya</taxon>
        <taxon>Basidiomycota</taxon>
        <taxon>Agaricomycotina</taxon>
        <taxon>Agaricomycetes</taxon>
        <taxon>Polyporales</taxon>
        <taxon>Phaeolaceae</taxon>
        <taxon>Wolfiporia</taxon>
    </lineage>
</organism>
<dbReference type="GO" id="GO:0003677">
    <property type="term" value="F:DNA binding"/>
    <property type="evidence" value="ECO:0007669"/>
    <property type="project" value="InterPro"/>
</dbReference>
<dbReference type="Proteomes" id="UP000218811">
    <property type="component" value="Unassembled WGS sequence"/>
</dbReference>
<dbReference type="GO" id="GO:0005634">
    <property type="term" value="C:nucleus"/>
    <property type="evidence" value="ECO:0007669"/>
    <property type="project" value="UniProtKB-SubCell"/>
</dbReference>
<reference evidence="7 8" key="1">
    <citation type="journal article" date="2012" name="Science">
        <title>The Paleozoic origin of enzymatic lignin decomposition reconstructed from 31 fungal genomes.</title>
        <authorList>
            <person name="Floudas D."/>
            <person name="Binder M."/>
            <person name="Riley R."/>
            <person name="Barry K."/>
            <person name="Blanchette R.A."/>
            <person name="Henrissat B."/>
            <person name="Martinez A.T."/>
            <person name="Otillar R."/>
            <person name="Spatafora J.W."/>
            <person name="Yadav J.S."/>
            <person name="Aerts A."/>
            <person name="Benoit I."/>
            <person name="Boyd A."/>
            <person name="Carlson A."/>
            <person name="Copeland A."/>
            <person name="Coutinho P.M."/>
            <person name="de Vries R.P."/>
            <person name="Ferreira P."/>
            <person name="Findley K."/>
            <person name="Foster B."/>
            <person name="Gaskell J."/>
            <person name="Glotzer D."/>
            <person name="Gorecki P."/>
            <person name="Heitman J."/>
            <person name="Hesse C."/>
            <person name="Hori C."/>
            <person name="Igarashi K."/>
            <person name="Jurgens J.A."/>
            <person name="Kallen N."/>
            <person name="Kersten P."/>
            <person name="Kohler A."/>
            <person name="Kuees U."/>
            <person name="Kumar T.K.A."/>
            <person name="Kuo A."/>
            <person name="LaButti K."/>
            <person name="Larrondo L.F."/>
            <person name="Lindquist E."/>
            <person name="Ling A."/>
            <person name="Lombard V."/>
            <person name="Lucas S."/>
            <person name="Lundell T."/>
            <person name="Martin R."/>
            <person name="McLaughlin D.J."/>
            <person name="Morgenstern I."/>
            <person name="Morin E."/>
            <person name="Murat C."/>
            <person name="Nagy L.G."/>
            <person name="Nolan M."/>
            <person name="Ohm R.A."/>
            <person name="Patyshakuliyeva A."/>
            <person name="Rokas A."/>
            <person name="Ruiz-Duenas F.J."/>
            <person name="Sabat G."/>
            <person name="Salamov A."/>
            <person name="Samejima M."/>
            <person name="Schmutz J."/>
            <person name="Slot J.C."/>
            <person name="St John F."/>
            <person name="Stenlid J."/>
            <person name="Sun H."/>
            <person name="Sun S."/>
            <person name="Syed K."/>
            <person name="Tsang A."/>
            <person name="Wiebenga A."/>
            <person name="Young D."/>
            <person name="Pisabarro A."/>
            <person name="Eastwood D.C."/>
            <person name="Martin F."/>
            <person name="Cullen D."/>
            <person name="Grigoriev I.V."/>
            <person name="Hibbett D.S."/>
        </authorList>
    </citation>
    <scope>NUCLEOTIDE SEQUENCE [LARGE SCALE GENOMIC DNA]</scope>
    <source>
        <strain evidence="7 8">MD-104</strain>
    </source>
</reference>
<dbReference type="SUPFAM" id="SSF57701">
    <property type="entry name" value="Zn2/Cys6 DNA-binding domain"/>
    <property type="match status" value="1"/>
</dbReference>
<comment type="subcellular location">
    <subcellularLocation>
        <location evidence="1">Nucleus</location>
    </subcellularLocation>
</comment>
<dbReference type="Gene3D" id="4.10.240.10">
    <property type="entry name" value="Zn(2)-C6 fungal-type DNA-binding domain"/>
    <property type="match status" value="1"/>
</dbReference>
<evidence type="ECO:0000256" key="1">
    <source>
        <dbReference type="ARBA" id="ARBA00004123"/>
    </source>
</evidence>
<dbReference type="GO" id="GO:0008270">
    <property type="term" value="F:zinc ion binding"/>
    <property type="evidence" value="ECO:0007669"/>
    <property type="project" value="InterPro"/>
</dbReference>
<dbReference type="EMBL" id="KB467876">
    <property type="protein sequence ID" value="PCH36201.1"/>
    <property type="molecule type" value="Genomic_DNA"/>
</dbReference>
<sequence>MSATSSSAPLERGKACIRCRRRKMRCDGAHPACDQCARADRGADCEYSDGQGPTTSQLLEQQVTQLEGRIAELESAQAPLVLHDPYEAYHRSQGTQRQNRMLHTLMTTFFQHSFQVGFFLHVPRFLQKISAPTPSGIPTHFNLLLNAIYLLGAQFSSDAQLQAQQSTFLSRALAQVTSAMSHTNSSAILYVLQAEILLANYFFDNNRSLEGTYHSTAAASIALACKLHQIRSSRGQTVSSNAQYRLDPPLDSIEEGERVNAFWTTYILDKCWSTALGSSSAFVEDESKGTIIDTPWPLNQAAYQNVSITQGLRTSHTVQTFLQGAAVDAPDTSLLSLQAKAATLFAYAGQLASRWDQNNASYQARFTHLTNRIERFRQSLPSIRHIDPARTDIMRSLLVVHTVNQCAMITLHKPLEQRTVAINGISWTAASTAAGLLQGLGMGSISYVNPVMGNLFTKVAEVLILGINTARSQNAVNSSNRAMLLAPLTQILSAMGTWSIRSPLATTGGHTAERHWALMTEQAQHFETVIYALYRISSKRFLFIYEYLQTLFSHYLLTCIHIPSPVLG</sequence>
<evidence type="ECO:0000256" key="2">
    <source>
        <dbReference type="ARBA" id="ARBA00022723"/>
    </source>
</evidence>
<dbReference type="InterPro" id="IPR050815">
    <property type="entry name" value="TF_fung"/>
</dbReference>
<dbReference type="CDD" id="cd12148">
    <property type="entry name" value="fungal_TF_MHR"/>
    <property type="match status" value="1"/>
</dbReference>
<dbReference type="PANTHER" id="PTHR47338">
    <property type="entry name" value="ZN(II)2CYS6 TRANSCRIPTION FACTOR (EUROFUNG)-RELATED"/>
    <property type="match status" value="1"/>
</dbReference>
<dbReference type="PROSITE" id="PS50048">
    <property type="entry name" value="ZN2_CY6_FUNGAL_2"/>
    <property type="match status" value="1"/>
</dbReference>
<evidence type="ECO:0000256" key="5">
    <source>
        <dbReference type="ARBA" id="ARBA00023242"/>
    </source>
</evidence>
<keyword evidence="3" id="KW-0805">Transcription regulation</keyword>
<dbReference type="OMA" id="HINAGRD"/>
<evidence type="ECO:0000313" key="7">
    <source>
        <dbReference type="EMBL" id="PCH36201.1"/>
    </source>
</evidence>
<name>A0A2H3J2J5_WOLCO</name>
<keyword evidence="4" id="KW-0804">Transcription</keyword>
<dbReference type="CDD" id="cd00067">
    <property type="entry name" value="GAL4"/>
    <property type="match status" value="1"/>
</dbReference>
<keyword evidence="5" id="KW-0539">Nucleus</keyword>
<dbReference type="SMART" id="SM00066">
    <property type="entry name" value="GAL4"/>
    <property type="match status" value="1"/>
</dbReference>
<keyword evidence="8" id="KW-1185">Reference proteome</keyword>
<dbReference type="InterPro" id="IPR007219">
    <property type="entry name" value="XnlR_reg_dom"/>
</dbReference>
<dbReference type="InterPro" id="IPR036864">
    <property type="entry name" value="Zn2-C6_fun-type_DNA-bd_sf"/>
</dbReference>
<protein>
    <recommendedName>
        <fullName evidence="6">Zn(2)-C6 fungal-type domain-containing protein</fullName>
    </recommendedName>
</protein>
<dbReference type="Pfam" id="PF00172">
    <property type="entry name" value="Zn_clus"/>
    <property type="match status" value="1"/>
</dbReference>
<dbReference type="InterPro" id="IPR001138">
    <property type="entry name" value="Zn2Cys6_DnaBD"/>
</dbReference>
<keyword evidence="2" id="KW-0479">Metal-binding</keyword>
<dbReference type="GO" id="GO:0000981">
    <property type="term" value="F:DNA-binding transcription factor activity, RNA polymerase II-specific"/>
    <property type="evidence" value="ECO:0007669"/>
    <property type="project" value="InterPro"/>
</dbReference>
<dbReference type="Pfam" id="PF04082">
    <property type="entry name" value="Fungal_trans"/>
    <property type="match status" value="1"/>
</dbReference>
<proteinExistence type="predicted"/>
<dbReference type="OrthoDB" id="2309723at2759"/>
<dbReference type="PROSITE" id="PS00463">
    <property type="entry name" value="ZN2_CY6_FUNGAL_1"/>
    <property type="match status" value="1"/>
</dbReference>
<dbReference type="AlphaFoldDB" id="A0A2H3J2J5"/>
<evidence type="ECO:0000256" key="3">
    <source>
        <dbReference type="ARBA" id="ARBA00023015"/>
    </source>
</evidence>
<gene>
    <name evidence="7" type="ORF">WOLCODRAFT_108360</name>
</gene>